<reference evidence="3" key="1">
    <citation type="journal article" date="2020" name="New Phytol.">
        <title>Comparative genomics reveals dynamic genome evolution in host specialist ectomycorrhizal fungi.</title>
        <authorList>
            <person name="Lofgren L.A."/>
            <person name="Nguyen N.H."/>
            <person name="Vilgalys R."/>
            <person name="Ruytinx J."/>
            <person name="Liao H.L."/>
            <person name="Branco S."/>
            <person name="Kuo A."/>
            <person name="LaButti K."/>
            <person name="Lipzen A."/>
            <person name="Andreopoulos W."/>
            <person name="Pangilinan J."/>
            <person name="Riley R."/>
            <person name="Hundley H."/>
            <person name="Na H."/>
            <person name="Barry K."/>
            <person name="Grigoriev I.V."/>
            <person name="Stajich J.E."/>
            <person name="Kennedy P.G."/>
        </authorList>
    </citation>
    <scope>NUCLEOTIDE SEQUENCE</scope>
    <source>
        <strain evidence="3">MN1</strain>
    </source>
</reference>
<name>A0A9P7EML5_9AGAM</name>
<proteinExistence type="predicted"/>
<dbReference type="EMBL" id="JABBWG010000002">
    <property type="protein sequence ID" value="KAG1826154.1"/>
    <property type="molecule type" value="Genomic_DNA"/>
</dbReference>
<feature type="signal peptide" evidence="1">
    <location>
        <begin position="1"/>
        <end position="26"/>
    </location>
</feature>
<dbReference type="GeneID" id="64628328"/>
<keyword evidence="1" id="KW-0732">Signal</keyword>
<evidence type="ECO:0000313" key="2">
    <source>
        <dbReference type="EMBL" id="KAG1793776.1"/>
    </source>
</evidence>
<evidence type="ECO:0000313" key="3">
    <source>
        <dbReference type="EMBL" id="KAG1826154.1"/>
    </source>
</evidence>
<keyword evidence="4" id="KW-1185">Reference proteome</keyword>
<protein>
    <recommendedName>
        <fullName evidence="5">Secreted protein</fullName>
    </recommendedName>
</protein>
<comment type="caution">
    <text evidence="3">The sequence shown here is derived from an EMBL/GenBank/DDBJ whole genome shotgun (WGS) entry which is preliminary data.</text>
</comment>
<feature type="chain" id="PRO_5040711344" description="Secreted protein" evidence="1">
    <location>
        <begin position="27"/>
        <end position="97"/>
    </location>
</feature>
<evidence type="ECO:0008006" key="5">
    <source>
        <dbReference type="Google" id="ProtNLM"/>
    </source>
</evidence>
<evidence type="ECO:0000256" key="1">
    <source>
        <dbReference type="SAM" id="SignalP"/>
    </source>
</evidence>
<accession>A0A9P7EML5</accession>
<dbReference type="EMBL" id="JABBWG010000419">
    <property type="protein sequence ID" value="KAG1793776.1"/>
    <property type="molecule type" value="Genomic_DNA"/>
</dbReference>
<evidence type="ECO:0000313" key="4">
    <source>
        <dbReference type="Proteomes" id="UP000807769"/>
    </source>
</evidence>
<dbReference type="Proteomes" id="UP000807769">
    <property type="component" value="Unassembled WGS sequence"/>
</dbReference>
<dbReference type="RefSeq" id="XP_041199407.1">
    <property type="nucleotide sequence ID" value="XM_041334311.1"/>
</dbReference>
<gene>
    <name evidence="3" type="ORF">BJ212DRAFT_1318335</name>
    <name evidence="2" type="ORF">BJ212DRAFT_1414449</name>
</gene>
<sequence length="97" mass="10724">MMLINYFQLLLLQLVVIGFYRVETCGKDLANGPSSNSCAICRSHDYNYDPRSGSCSILEQAWTAAITPAELSHVTFGNEFAVPYRSLITASAWISDV</sequence>
<organism evidence="3 4">
    <name type="scientific">Suillus subaureus</name>
    <dbReference type="NCBI Taxonomy" id="48587"/>
    <lineage>
        <taxon>Eukaryota</taxon>
        <taxon>Fungi</taxon>
        <taxon>Dikarya</taxon>
        <taxon>Basidiomycota</taxon>
        <taxon>Agaricomycotina</taxon>
        <taxon>Agaricomycetes</taxon>
        <taxon>Agaricomycetidae</taxon>
        <taxon>Boletales</taxon>
        <taxon>Suillineae</taxon>
        <taxon>Suillaceae</taxon>
        <taxon>Suillus</taxon>
    </lineage>
</organism>
<dbReference type="AlphaFoldDB" id="A0A9P7EML5"/>